<evidence type="ECO:0000313" key="1">
    <source>
        <dbReference type="EMBL" id="KAI7942691.1"/>
    </source>
</evidence>
<comment type="caution">
    <text evidence="1">The sequence shown here is derived from an EMBL/GenBank/DDBJ whole genome shotgun (WGS) entry which is preliminary data.</text>
</comment>
<dbReference type="EMBL" id="CM045876">
    <property type="protein sequence ID" value="KAI7942691.1"/>
    <property type="molecule type" value="Genomic_DNA"/>
</dbReference>
<reference evidence="2" key="1">
    <citation type="journal article" date="2018" name="BMC Genomics">
        <title>Genomic insights into host adaptation between the wheat stripe rust pathogen (Puccinia striiformis f. sp. tritici) and the barley stripe rust pathogen (Puccinia striiformis f. sp. hordei).</title>
        <authorList>
            <person name="Xia C."/>
            <person name="Wang M."/>
            <person name="Yin C."/>
            <person name="Cornejo O.E."/>
            <person name="Hulbert S.H."/>
            <person name="Chen X."/>
        </authorList>
    </citation>
    <scope>NUCLEOTIDE SEQUENCE [LARGE SCALE GENOMIC DNA]</scope>
    <source>
        <strain evidence="2">93-210</strain>
    </source>
</reference>
<organism evidence="1 2">
    <name type="scientific">Puccinia striiformis f. sp. tritici</name>
    <dbReference type="NCBI Taxonomy" id="168172"/>
    <lineage>
        <taxon>Eukaryota</taxon>
        <taxon>Fungi</taxon>
        <taxon>Dikarya</taxon>
        <taxon>Basidiomycota</taxon>
        <taxon>Pucciniomycotina</taxon>
        <taxon>Pucciniomycetes</taxon>
        <taxon>Pucciniales</taxon>
        <taxon>Pucciniaceae</taxon>
        <taxon>Puccinia</taxon>
    </lineage>
</organism>
<evidence type="ECO:0000313" key="2">
    <source>
        <dbReference type="Proteomes" id="UP001060170"/>
    </source>
</evidence>
<proteinExistence type="predicted"/>
<gene>
    <name evidence="1" type="ORF">MJO28_012718</name>
</gene>
<dbReference type="Proteomes" id="UP001060170">
    <property type="component" value="Chromosome 12"/>
</dbReference>
<reference evidence="1 2" key="3">
    <citation type="journal article" date="2022" name="Microbiol. Spectr.">
        <title>Folding features and dynamics of 3D genome architecture in plant fungal pathogens.</title>
        <authorList>
            <person name="Xia C."/>
        </authorList>
    </citation>
    <scope>NUCLEOTIDE SEQUENCE [LARGE SCALE GENOMIC DNA]</scope>
    <source>
        <strain evidence="1 2">93-210</strain>
    </source>
</reference>
<sequence length="164" mass="18572">MARSPLPRHHPTPPATKNRSPASHRPPEKSKIRKNHALRSKRNIKKTSLSHPLSVSSTGLSVKQKPIKNIPFVFSFRTPVPSLSDSDNHQLRSYRFNHFQVLINTMNPNEIDQFLRLNGGENKFQESFLGPSQPAIKQGDSCRLFFEPTAPPHPVLSQLAYHDP</sequence>
<accession>A0ACC0E224</accession>
<name>A0ACC0E224_9BASI</name>
<reference evidence="2" key="2">
    <citation type="journal article" date="2018" name="Mol. Plant Microbe Interact.">
        <title>Genome sequence resources for the wheat stripe rust pathogen (Puccinia striiformis f. sp. tritici) and the barley stripe rust pathogen (Puccinia striiformis f. sp. hordei).</title>
        <authorList>
            <person name="Xia C."/>
            <person name="Wang M."/>
            <person name="Yin C."/>
            <person name="Cornejo O.E."/>
            <person name="Hulbert S.H."/>
            <person name="Chen X."/>
        </authorList>
    </citation>
    <scope>NUCLEOTIDE SEQUENCE [LARGE SCALE GENOMIC DNA]</scope>
    <source>
        <strain evidence="2">93-210</strain>
    </source>
</reference>
<keyword evidence="2" id="KW-1185">Reference proteome</keyword>
<protein>
    <submittedName>
        <fullName evidence="1">Uncharacterized protein</fullName>
    </submittedName>
</protein>